<name>A0A0J1CVR2_9BURK</name>
<gene>
    <name evidence="1" type="ORF">EOS_19280</name>
</gene>
<keyword evidence="2" id="KW-1185">Reference proteome</keyword>
<sequence length="145" mass="16460">MTRATKRAAKVRDVPRRHAATALQDVRYANQGLRNVTLFLSPPAQFELPPDNGVSHISQRTAAIESTLGLTETMIERLLKHNDVVLLMECDQRMRRVPYRGKQRRSDVLRFLRIAGPQARALVYSHQADEGPVWIDVMSGEVTTR</sequence>
<accession>A0A0J1CVR2</accession>
<evidence type="ECO:0000313" key="2">
    <source>
        <dbReference type="Proteomes" id="UP000035963"/>
    </source>
</evidence>
<dbReference type="EMBL" id="AEJF01000121">
    <property type="protein sequence ID" value="KLU24665.1"/>
    <property type="molecule type" value="Genomic_DNA"/>
</dbReference>
<proteinExistence type="predicted"/>
<evidence type="ECO:0000313" key="1">
    <source>
        <dbReference type="EMBL" id="KLU24665.1"/>
    </source>
</evidence>
<dbReference type="PATRIC" id="fig|908627.4.peg.4316"/>
<protein>
    <submittedName>
        <fullName evidence="1">Uncharacterized protein</fullName>
    </submittedName>
</protein>
<dbReference type="AlphaFoldDB" id="A0A0J1CVR2"/>
<reference evidence="1 2" key="1">
    <citation type="journal article" date="2015" name="Genome Announc.">
        <title>Draft Genome Sequence of Burkholderia sp. Strain PML1(12), an Ectomycorrhizosphere-Inhabiting Bacterium with Effective Mineral-Weathering Ability.</title>
        <authorList>
            <person name="Uroz S."/>
            <person name="Oger P."/>
        </authorList>
    </citation>
    <scope>NUCLEOTIDE SEQUENCE [LARGE SCALE GENOMIC DNA]</scope>
    <source>
        <strain evidence="2">PML1(12)</strain>
    </source>
</reference>
<organism evidence="1 2">
    <name type="scientific">Caballeronia mineralivorans PML1(12)</name>
    <dbReference type="NCBI Taxonomy" id="908627"/>
    <lineage>
        <taxon>Bacteria</taxon>
        <taxon>Pseudomonadati</taxon>
        <taxon>Pseudomonadota</taxon>
        <taxon>Betaproteobacteria</taxon>
        <taxon>Burkholderiales</taxon>
        <taxon>Burkholderiaceae</taxon>
        <taxon>Caballeronia</taxon>
    </lineage>
</organism>
<comment type="caution">
    <text evidence="1">The sequence shown here is derived from an EMBL/GenBank/DDBJ whole genome shotgun (WGS) entry which is preliminary data.</text>
</comment>
<dbReference type="Proteomes" id="UP000035963">
    <property type="component" value="Unassembled WGS sequence"/>
</dbReference>